<comment type="caution">
    <text evidence="5">The sequence shown here is derived from an EMBL/GenBank/DDBJ whole genome shotgun (WGS) entry which is preliminary data.</text>
</comment>
<evidence type="ECO:0000256" key="2">
    <source>
        <dbReference type="ARBA" id="ARBA00022737"/>
    </source>
</evidence>
<evidence type="ECO:0000313" key="5">
    <source>
        <dbReference type="EMBL" id="KAJ8049305.1"/>
    </source>
</evidence>
<keyword evidence="2" id="KW-0677">Repeat</keyword>
<dbReference type="Pfam" id="PF13306">
    <property type="entry name" value="LRR_5"/>
    <property type="match status" value="1"/>
</dbReference>
<feature type="transmembrane region" description="Helical" evidence="3">
    <location>
        <begin position="830"/>
        <end position="849"/>
    </location>
</feature>
<organism evidence="5 6">
    <name type="scientific">Holothuria leucospilota</name>
    <name type="common">Black long sea cucumber</name>
    <name type="synonym">Mertensiothuria leucospilota</name>
    <dbReference type="NCBI Taxonomy" id="206669"/>
    <lineage>
        <taxon>Eukaryota</taxon>
        <taxon>Metazoa</taxon>
        <taxon>Echinodermata</taxon>
        <taxon>Eleutherozoa</taxon>
        <taxon>Echinozoa</taxon>
        <taxon>Holothuroidea</taxon>
        <taxon>Aspidochirotacea</taxon>
        <taxon>Aspidochirotida</taxon>
        <taxon>Holothuriidae</taxon>
        <taxon>Holothuria</taxon>
    </lineage>
</organism>
<sequence length="904" mass="103387">MSGNRLKEIPGDLLLSNPSITHLRLCFNELRVIPENLFASVRGIENLALCKNRLIAVNKTVLQGSDQLYYLSLHGNMLSTLPVDLFSDVTLHGIAFLSDNNLTEIPAGLFCSKRCSHKLEWLFLHKNSLSYLPKGCFQGLQQIKHIFLNNNNIATLADEVFVGTSIQYIYMFSNNLREISNNSLRNDYIREIHLYKNPIEMLYEKAFSAPKGSLKLYIDCDELVQIPWFSKNITTTCLKNRLPPTVNLLVVGRKSIKAILIQDGFNCTNDDWSPKCGPCPPGSYGDGVNGCLPCPAGGFYQDDFGRLKCKTCTNGTFVKYSAGKSIESCELCPDGTNLTSHAGYRACFCKMNYSRTHRFEGCSLCLEEGLNCSQDYKSLTTGYYWNWSFPGANVAAYSNFVLHLRNDSLYYNASSKQYIYKIPKVHECPLQYSCENKGSFTAENITGNCRDGYRGWLCSKCQSRFYSILNICVPCPEKVWIILEIIAILLLGTGLYVLILWQNKRQKKSNTNDRSLIDKILSQMKIVLGFYQVVGELFESFHDITWAGPFKLLGELIALLKVNILRVIIRPHCYSENLKVNIKIQFIISLSFPLVLFLFFVLLYYIWKIYLKYRFRNAIVHIFEKLKNLREKLCTYAVILLFITYPPTCDVIFKLYPGACKTFYIYEDDITVNITLLRSDFDLDCKSLKYYQIFAYVATVAYIVPFPCVLLYLLQKYQTRTVTMKTNDEALDSAHNQPDSAVSERSCLISNHCKEADIPVWIKFLCENYKPQFWYWEIIELARKVTQTVLVTLLGFEDALTKLLTVGLSVMFLTLHAKLSPMTSDFEQRLQMFSLTAIFINVLIASVPIPQNYQAPLSTILILMNMIIVLVIAGEVVLYITRIIKYKTAQKKEQNTVTSRNMDQ</sequence>
<dbReference type="SMART" id="SM01411">
    <property type="entry name" value="Ephrin_rec_like"/>
    <property type="match status" value="1"/>
</dbReference>
<feature type="transmembrane region" description="Helical" evidence="3">
    <location>
        <begin position="693"/>
        <end position="714"/>
    </location>
</feature>
<dbReference type="SMART" id="SM00369">
    <property type="entry name" value="LRR_TYP"/>
    <property type="match status" value="5"/>
</dbReference>
<feature type="transmembrane region" description="Helical" evidence="3">
    <location>
        <begin position="855"/>
        <end position="881"/>
    </location>
</feature>
<dbReference type="InterPro" id="IPR001611">
    <property type="entry name" value="Leu-rich_rpt"/>
</dbReference>
<evidence type="ECO:0000256" key="1">
    <source>
        <dbReference type="ARBA" id="ARBA00022614"/>
    </source>
</evidence>
<dbReference type="EMBL" id="JAIZAY010000001">
    <property type="protein sequence ID" value="KAJ8049305.1"/>
    <property type="molecule type" value="Genomic_DNA"/>
</dbReference>
<dbReference type="PANTHER" id="PTHR24366">
    <property type="entry name" value="IG(IMMUNOGLOBULIN) AND LRR(LEUCINE RICH REPEAT) DOMAINS"/>
    <property type="match status" value="1"/>
</dbReference>
<dbReference type="Pfam" id="PF07699">
    <property type="entry name" value="Ephrin_rec_like"/>
    <property type="match status" value="1"/>
</dbReference>
<feature type="domain" description="Tyrosine-protein kinase ephrin type A/B receptor-like" evidence="4">
    <location>
        <begin position="284"/>
        <end position="329"/>
    </location>
</feature>
<dbReference type="Proteomes" id="UP001152320">
    <property type="component" value="Chromosome 1"/>
</dbReference>
<evidence type="ECO:0000256" key="3">
    <source>
        <dbReference type="SAM" id="Phobius"/>
    </source>
</evidence>
<dbReference type="InterPro" id="IPR026906">
    <property type="entry name" value="LRR_5"/>
</dbReference>
<dbReference type="InterPro" id="IPR003591">
    <property type="entry name" value="Leu-rich_rpt_typical-subtyp"/>
</dbReference>
<keyword evidence="5" id="KW-0675">Receptor</keyword>
<dbReference type="Pfam" id="PF13855">
    <property type="entry name" value="LRR_8"/>
    <property type="match status" value="1"/>
</dbReference>
<keyword evidence="6" id="KW-1185">Reference proteome</keyword>
<accession>A0A9Q1HKK8</accession>
<dbReference type="Gene3D" id="3.80.10.10">
    <property type="entry name" value="Ribonuclease Inhibitor"/>
    <property type="match status" value="2"/>
</dbReference>
<reference evidence="5" key="1">
    <citation type="submission" date="2021-10" db="EMBL/GenBank/DDBJ databases">
        <title>Tropical sea cucumber genome reveals ecological adaptation and Cuvierian tubules defense mechanism.</title>
        <authorList>
            <person name="Chen T."/>
        </authorList>
    </citation>
    <scope>NUCLEOTIDE SEQUENCE</scope>
    <source>
        <strain evidence="5">Nanhai2018</strain>
        <tissue evidence="5">Muscle</tissue>
    </source>
</reference>
<proteinExistence type="predicted"/>
<keyword evidence="3" id="KW-0472">Membrane</keyword>
<protein>
    <submittedName>
        <fullName evidence="5">Leucine-rich repeat-containing G-protein coupled receptor 5</fullName>
    </submittedName>
</protein>
<dbReference type="InterPro" id="IPR032675">
    <property type="entry name" value="LRR_dom_sf"/>
</dbReference>
<keyword evidence="3" id="KW-0812">Transmembrane</keyword>
<dbReference type="PANTHER" id="PTHR24366:SF96">
    <property type="entry name" value="LEUCINE RICH REPEAT CONTAINING 53"/>
    <property type="match status" value="1"/>
</dbReference>
<dbReference type="OrthoDB" id="676979at2759"/>
<feature type="transmembrane region" description="Helical" evidence="3">
    <location>
        <begin position="479"/>
        <end position="501"/>
    </location>
</feature>
<evidence type="ECO:0000313" key="6">
    <source>
        <dbReference type="Proteomes" id="UP001152320"/>
    </source>
</evidence>
<dbReference type="AlphaFoldDB" id="A0A9Q1HKK8"/>
<name>A0A9Q1HKK8_HOLLE</name>
<keyword evidence="1" id="KW-0433">Leucine-rich repeat</keyword>
<dbReference type="InterPro" id="IPR011641">
    <property type="entry name" value="Tyr-kin_ephrin_A/B_rcpt-like"/>
</dbReference>
<gene>
    <name evidence="5" type="ORF">HOLleu_01993</name>
</gene>
<keyword evidence="3" id="KW-1133">Transmembrane helix</keyword>
<feature type="transmembrane region" description="Helical" evidence="3">
    <location>
        <begin position="586"/>
        <end position="607"/>
    </location>
</feature>
<evidence type="ECO:0000259" key="4">
    <source>
        <dbReference type="Pfam" id="PF07699"/>
    </source>
</evidence>
<dbReference type="SUPFAM" id="SSF52058">
    <property type="entry name" value="L domain-like"/>
    <property type="match status" value="1"/>
</dbReference>